<sequence length="325" mass="34508">MLALAPVLLLGACGGGGAELGEPIEPPEGWEAVGGVTQTTASEVMTRGAQGLYVAAGRAVYRSANGEDWTALAPLPADVEAASLIEIDGQPWAGGYNNAGVYRLPAGATAWREDASGLAGLGARTVLGLAVRGRQLFAATAGSGLYRRELDQAAGWVADRQGIPSNLSWNVESVAEHQGRVIAGAGGNGNLYIRTGDSLTWREVAYETFNGEALFLWSFFDDGDALLAAGNRRLYRSTDAGETWTVVFGYPRYVSRARFAATDTAIYVMLTTSIDTRILRSTDGGLSWNPAVENLQGVQGYDIGILQSTLFLAHQNGFWRTTLQP</sequence>
<dbReference type="InterPro" id="IPR015943">
    <property type="entry name" value="WD40/YVTN_repeat-like_dom_sf"/>
</dbReference>
<comment type="caution">
    <text evidence="1">The sequence shown here is derived from an EMBL/GenBank/DDBJ whole genome shotgun (WGS) entry which is preliminary data.</text>
</comment>
<reference evidence="1 2" key="1">
    <citation type="submission" date="2018-04" db="EMBL/GenBank/DDBJ databases">
        <title>Genomic Encyclopedia of Type Strains, Phase IV (KMG-IV): sequencing the most valuable type-strain genomes for metagenomic binning, comparative biology and taxonomic classification.</title>
        <authorList>
            <person name="Goeker M."/>
        </authorList>
    </citation>
    <scope>NUCLEOTIDE SEQUENCE [LARGE SCALE GENOMIC DNA]</scope>
    <source>
        <strain evidence="1 2">DSM 104150</strain>
    </source>
</reference>
<name>A0A318EEI9_9GAMM</name>
<evidence type="ECO:0000313" key="1">
    <source>
        <dbReference type="EMBL" id="PXV71223.1"/>
    </source>
</evidence>
<protein>
    <recommendedName>
        <fullName evidence="3">Photosynthesis system II assembly factor YCF48-like protein</fullName>
    </recommendedName>
</protein>
<dbReference type="AlphaFoldDB" id="A0A318EEI9"/>
<evidence type="ECO:0008006" key="3">
    <source>
        <dbReference type="Google" id="ProtNLM"/>
    </source>
</evidence>
<proteinExistence type="predicted"/>
<dbReference type="Proteomes" id="UP000248330">
    <property type="component" value="Unassembled WGS sequence"/>
</dbReference>
<gene>
    <name evidence="1" type="ORF">C8D93_101268</name>
</gene>
<dbReference type="Gene3D" id="2.130.10.10">
    <property type="entry name" value="YVTN repeat-like/Quinoprotein amine dehydrogenase"/>
    <property type="match status" value="2"/>
</dbReference>
<evidence type="ECO:0000313" key="2">
    <source>
        <dbReference type="Proteomes" id="UP000248330"/>
    </source>
</evidence>
<dbReference type="SUPFAM" id="SSF110296">
    <property type="entry name" value="Oligoxyloglucan reducing end-specific cellobiohydrolase"/>
    <property type="match status" value="1"/>
</dbReference>
<organism evidence="1 2">
    <name type="scientific">Sinimarinibacterium flocculans</name>
    <dbReference type="NCBI Taxonomy" id="985250"/>
    <lineage>
        <taxon>Bacteria</taxon>
        <taxon>Pseudomonadati</taxon>
        <taxon>Pseudomonadota</taxon>
        <taxon>Gammaproteobacteria</taxon>
        <taxon>Nevskiales</taxon>
        <taxon>Nevskiaceae</taxon>
        <taxon>Sinimarinibacterium</taxon>
    </lineage>
</organism>
<keyword evidence="2" id="KW-1185">Reference proteome</keyword>
<accession>A0A318EEI9</accession>
<dbReference type="EMBL" id="QICN01000001">
    <property type="protein sequence ID" value="PXV71223.1"/>
    <property type="molecule type" value="Genomic_DNA"/>
</dbReference>